<keyword evidence="3" id="KW-0812">Transmembrane</keyword>
<feature type="transmembrane region" description="Helical" evidence="3">
    <location>
        <begin position="300"/>
        <end position="319"/>
    </location>
</feature>
<comment type="similarity">
    <text evidence="1">Belongs to the GerABKA family.</text>
</comment>
<dbReference type="RefSeq" id="WP_200266835.1">
    <property type="nucleotide sequence ID" value="NZ_JAENHN010000010.1"/>
</dbReference>
<feature type="transmembrane region" description="Helical" evidence="3">
    <location>
        <begin position="422"/>
        <end position="447"/>
    </location>
</feature>
<dbReference type="InterPro" id="IPR004995">
    <property type="entry name" value="Spore_Ger"/>
</dbReference>
<dbReference type="EMBL" id="JAENHN010000010">
    <property type="protein sequence ID" value="MBK1810050.1"/>
    <property type="molecule type" value="Genomic_DNA"/>
</dbReference>
<protein>
    <submittedName>
        <fullName evidence="4">Spore germination protein</fullName>
    </submittedName>
</protein>
<feature type="transmembrane region" description="Helical" evidence="3">
    <location>
        <begin position="258"/>
        <end position="279"/>
    </location>
</feature>
<keyword evidence="5" id="KW-1185">Reference proteome</keyword>
<evidence type="ECO:0000313" key="5">
    <source>
        <dbReference type="Proteomes" id="UP000596739"/>
    </source>
</evidence>
<reference evidence="5" key="1">
    <citation type="submission" date="2021-01" db="EMBL/GenBank/DDBJ databases">
        <title>Genome public.</title>
        <authorList>
            <person name="Liu C."/>
            <person name="Sun Q."/>
        </authorList>
    </citation>
    <scope>NUCLEOTIDE SEQUENCE [LARGE SCALE GENOMIC DNA]</scope>
    <source>
        <strain evidence="5">YIM B02505</strain>
    </source>
</reference>
<evidence type="ECO:0000256" key="3">
    <source>
        <dbReference type="SAM" id="Phobius"/>
    </source>
</evidence>
<dbReference type="Proteomes" id="UP000596739">
    <property type="component" value="Unassembled WGS sequence"/>
</dbReference>
<gene>
    <name evidence="4" type="ORF">JHL18_05250</name>
</gene>
<dbReference type="PIRSF" id="PIRSF005690">
    <property type="entry name" value="GerBA"/>
    <property type="match status" value="1"/>
</dbReference>
<organism evidence="4 5">
    <name type="scientific">Clostridium yunnanense</name>
    <dbReference type="NCBI Taxonomy" id="2800325"/>
    <lineage>
        <taxon>Bacteria</taxon>
        <taxon>Bacillati</taxon>
        <taxon>Bacillota</taxon>
        <taxon>Clostridia</taxon>
        <taxon>Eubacteriales</taxon>
        <taxon>Clostridiaceae</taxon>
        <taxon>Clostridium</taxon>
    </lineage>
</organism>
<proteinExistence type="inferred from homology"/>
<evidence type="ECO:0000313" key="4">
    <source>
        <dbReference type="EMBL" id="MBK1810050.1"/>
    </source>
</evidence>
<dbReference type="InterPro" id="IPR050768">
    <property type="entry name" value="UPF0353/GerABKA_families"/>
</dbReference>
<name>A0ABS1EL10_9CLOT</name>
<dbReference type="PANTHER" id="PTHR22550">
    <property type="entry name" value="SPORE GERMINATION PROTEIN"/>
    <property type="match status" value="1"/>
</dbReference>
<dbReference type="PANTHER" id="PTHR22550:SF5">
    <property type="entry name" value="LEUCINE ZIPPER PROTEIN 4"/>
    <property type="match status" value="1"/>
</dbReference>
<sequence>MNNINEDKEKKITNNYNENVELMKNQFHYPKNIDFKFRVINVKSLNKEATLFFLNSIVDTNRLEMYIVKPIMESEFKGTPSNDAIELLMKNIINSSSVSKVNQLKVIIEEITLGNVIMFIDECSEAISIKVSSFEHRSVEKPTIENILKGPKESFTESTEVNFSLIRKHIMNKELITEVVTVGVRGSSKIFLMYLDDIVNPELLEEIKFRISKIEIESLDESSILEQYIEDRPYSLIPSSISTERPDRVASFLKDGHVALFTYNGSMASVVPITFFTLFHTSEDMYQRWAYGNFIRIIRFFSCVVALVTPAFYMAITTFHPEMMPADLVMATIAAREKLPFPVLFEIMIMEVSFELIREAGVRIPTAVGPTIGIVGTLILGQAAVEANIISPVLVIVVSITGLASFAIPEMNLSYIVRIGRFIFLFVAAIGGFYGLGLIIPLILAYLSSIESFGVPFFSPYTPYFPSSKDTIFRPIIHKLIRRPQENRPIDEVRSKDRSDR</sequence>
<keyword evidence="2 3" id="KW-0472">Membrane</keyword>
<evidence type="ECO:0000256" key="1">
    <source>
        <dbReference type="ARBA" id="ARBA00005278"/>
    </source>
</evidence>
<dbReference type="Pfam" id="PF03323">
    <property type="entry name" value="GerA"/>
    <property type="match status" value="1"/>
</dbReference>
<comment type="caution">
    <text evidence="4">The sequence shown here is derived from an EMBL/GenBank/DDBJ whole genome shotgun (WGS) entry which is preliminary data.</text>
</comment>
<accession>A0ABS1EL10</accession>
<keyword evidence="3" id="KW-1133">Transmembrane helix</keyword>
<feature type="transmembrane region" description="Helical" evidence="3">
    <location>
        <begin position="389"/>
        <end position="410"/>
    </location>
</feature>
<evidence type="ECO:0000256" key="2">
    <source>
        <dbReference type="ARBA" id="ARBA00023136"/>
    </source>
</evidence>